<accession>R0LJZ0</accession>
<evidence type="ECO:0000313" key="1">
    <source>
        <dbReference type="EMBL" id="EOB00728.1"/>
    </source>
</evidence>
<keyword evidence="2" id="KW-1185">Reference proteome</keyword>
<reference evidence="2" key="1">
    <citation type="journal article" date="2013" name="Nat. Genet.">
        <title>The duck genome and transcriptome provide insight into an avian influenza virus reservoir species.</title>
        <authorList>
            <person name="Huang Y."/>
            <person name="Li Y."/>
            <person name="Burt D.W."/>
            <person name="Chen H."/>
            <person name="Zhang Y."/>
            <person name="Qian W."/>
            <person name="Kim H."/>
            <person name="Gan S."/>
            <person name="Zhao Y."/>
            <person name="Li J."/>
            <person name="Yi K."/>
            <person name="Feng H."/>
            <person name="Zhu P."/>
            <person name="Li B."/>
            <person name="Liu Q."/>
            <person name="Fairley S."/>
            <person name="Magor K.E."/>
            <person name="Du Z."/>
            <person name="Hu X."/>
            <person name="Goodman L."/>
            <person name="Tafer H."/>
            <person name="Vignal A."/>
            <person name="Lee T."/>
            <person name="Kim K.W."/>
            <person name="Sheng Z."/>
            <person name="An Y."/>
            <person name="Searle S."/>
            <person name="Herrero J."/>
            <person name="Groenen M.A."/>
            <person name="Crooijmans R.P."/>
            <person name="Faraut T."/>
            <person name="Cai Q."/>
            <person name="Webster R.G."/>
            <person name="Aldridge J.R."/>
            <person name="Warren W.C."/>
            <person name="Bartschat S."/>
            <person name="Kehr S."/>
            <person name="Marz M."/>
            <person name="Stadler P.F."/>
            <person name="Smith J."/>
            <person name="Kraus R.H."/>
            <person name="Zhao Y."/>
            <person name="Ren L."/>
            <person name="Fei J."/>
            <person name="Morisson M."/>
            <person name="Kaiser P."/>
            <person name="Griffin D.K."/>
            <person name="Rao M."/>
            <person name="Pitel F."/>
            <person name="Wang J."/>
            <person name="Li N."/>
        </authorList>
    </citation>
    <scope>NUCLEOTIDE SEQUENCE [LARGE SCALE GENOMIC DNA]</scope>
</reference>
<organism evidence="1 2">
    <name type="scientific">Anas platyrhynchos</name>
    <name type="common">Mallard</name>
    <name type="synonym">Anas boschas</name>
    <dbReference type="NCBI Taxonomy" id="8839"/>
    <lineage>
        <taxon>Eukaryota</taxon>
        <taxon>Metazoa</taxon>
        <taxon>Chordata</taxon>
        <taxon>Craniata</taxon>
        <taxon>Vertebrata</taxon>
        <taxon>Euteleostomi</taxon>
        <taxon>Archelosauria</taxon>
        <taxon>Archosauria</taxon>
        <taxon>Dinosauria</taxon>
        <taxon>Saurischia</taxon>
        <taxon>Theropoda</taxon>
        <taxon>Coelurosauria</taxon>
        <taxon>Aves</taxon>
        <taxon>Neognathae</taxon>
        <taxon>Galloanserae</taxon>
        <taxon>Anseriformes</taxon>
        <taxon>Anatidae</taxon>
        <taxon>Anatinae</taxon>
        <taxon>Anas</taxon>
    </lineage>
</organism>
<proteinExistence type="predicted"/>
<gene>
    <name evidence="1" type="ORF">Anapl_13323</name>
</gene>
<protein>
    <submittedName>
        <fullName evidence="1">Uncharacterized protein</fullName>
    </submittedName>
</protein>
<evidence type="ECO:0000313" key="2">
    <source>
        <dbReference type="Proteomes" id="UP000296049"/>
    </source>
</evidence>
<dbReference type="Proteomes" id="UP000296049">
    <property type="component" value="Unassembled WGS sequence"/>
</dbReference>
<name>R0LJZ0_ANAPL</name>
<sequence length="429" mass="47007">MGPTGASGQLNEHRTGTVDMCRQFLSQKAKENPFSNEATYGKHIATELEESLLLSEDPLFKHIQGFKLNGENSCQVSFVTGGPPPSYLWVYSSFDCWLLESLPKCCSTCTEHSICDLRAVPMWLATSQVHFAPLWMELIKTAPENRAYRLTARGTLTGVSCVSTSPLEGGASIVIPGNFEDLKAVLACPAAGSVPSSHWTAACDKLSLDVLCTQELCVISDSVLQNQLNWCRYFILTLTAIVMDSGCKDSLYPACWGEPGWCQPCCRSCGAKRVFGCTQHQRGLKAAVAGSCCVEQAQAYKQQLSGKGGCRSLCSQTKVSWVNVVPWDLCMFVTREVKIFLWISAGIRESPSSGSPLFELLLVTCSLLLSLMGPFIVVSENSSDEHESVPNLSLKSKHLHDRGPGKLFIPLGMKRLLLKEDSRFRISMP</sequence>
<dbReference type="EMBL" id="KB743171">
    <property type="protein sequence ID" value="EOB00728.1"/>
    <property type="molecule type" value="Genomic_DNA"/>
</dbReference>
<dbReference type="AlphaFoldDB" id="R0LJZ0"/>